<protein>
    <submittedName>
        <fullName evidence="5">AraC family transcriptional regulator</fullName>
    </submittedName>
</protein>
<evidence type="ECO:0000313" key="5">
    <source>
        <dbReference type="EMBL" id="MBU5490866.1"/>
    </source>
</evidence>
<gene>
    <name evidence="5" type="ORF">KQI75_09605</name>
</gene>
<accession>A0ABS6ET37</accession>
<dbReference type="PROSITE" id="PS01124">
    <property type="entry name" value="HTH_ARAC_FAMILY_2"/>
    <property type="match status" value="1"/>
</dbReference>
<dbReference type="RefSeq" id="WP_216470570.1">
    <property type="nucleotide sequence ID" value="NZ_JAHLQI010000005.1"/>
</dbReference>
<reference evidence="5 6" key="1">
    <citation type="submission" date="2021-06" db="EMBL/GenBank/DDBJ databases">
        <authorList>
            <person name="Sun Q."/>
            <person name="Li D."/>
        </authorList>
    </citation>
    <scope>NUCLEOTIDE SEQUENCE [LARGE SCALE GENOMIC DNA]</scope>
    <source>
        <strain evidence="5 6">MSJd-7</strain>
    </source>
</reference>
<dbReference type="PANTHER" id="PTHR46796">
    <property type="entry name" value="HTH-TYPE TRANSCRIPTIONAL ACTIVATOR RHAS-RELATED"/>
    <property type="match status" value="1"/>
</dbReference>
<evidence type="ECO:0000313" key="6">
    <source>
        <dbReference type="Proteomes" id="UP000783588"/>
    </source>
</evidence>
<dbReference type="InterPro" id="IPR050204">
    <property type="entry name" value="AraC_XylS_family_regulators"/>
</dbReference>
<dbReference type="Pfam" id="PF12833">
    <property type="entry name" value="HTH_18"/>
    <property type="match status" value="1"/>
</dbReference>
<evidence type="ECO:0000256" key="3">
    <source>
        <dbReference type="ARBA" id="ARBA00023163"/>
    </source>
</evidence>
<keyword evidence="6" id="KW-1185">Reference proteome</keyword>
<keyword evidence="1" id="KW-0805">Transcription regulation</keyword>
<evidence type="ECO:0000259" key="4">
    <source>
        <dbReference type="PROSITE" id="PS01124"/>
    </source>
</evidence>
<dbReference type="InterPro" id="IPR018060">
    <property type="entry name" value="HTH_AraC"/>
</dbReference>
<feature type="domain" description="HTH araC/xylS-type" evidence="4">
    <location>
        <begin position="177"/>
        <end position="275"/>
    </location>
</feature>
<dbReference type="EMBL" id="JAHLQI010000005">
    <property type="protein sequence ID" value="MBU5490866.1"/>
    <property type="molecule type" value="Genomic_DNA"/>
</dbReference>
<sequence>MKIVDKGVLDASFMDFSTPSEFARSALYYCPQFGHFYCKQGYDIQREYLELYLLMYICSGTMTIEVNGKSVTAGSNQIVLIDCYQKHRYYCNGDTEFLWFHFNGSSCASYVKYLINQNGMVYVGEDFWRLKQVFLRIISEAQSNVGNEHRISLYVNQILCRMADSKQQVSAMNDLLLPALEHIRTKYTHPISLDDLADLCSISKPHLIRCFKKYLNCTPHEYLLSYRLKQSKQMLIGSQNTVEQIAELCGFNSASHFTRAFRGATGITPSEFRRLQF</sequence>
<dbReference type="SMART" id="SM00342">
    <property type="entry name" value="HTH_ARAC"/>
    <property type="match status" value="1"/>
</dbReference>
<keyword evidence="3" id="KW-0804">Transcription</keyword>
<keyword evidence="2" id="KW-0238">DNA-binding</keyword>
<dbReference type="PANTHER" id="PTHR46796:SF6">
    <property type="entry name" value="ARAC SUBFAMILY"/>
    <property type="match status" value="1"/>
</dbReference>
<dbReference type="Proteomes" id="UP000783588">
    <property type="component" value="Unassembled WGS sequence"/>
</dbReference>
<proteinExistence type="predicted"/>
<name>A0ABS6ET37_9FIRM</name>
<evidence type="ECO:0000256" key="2">
    <source>
        <dbReference type="ARBA" id="ARBA00023125"/>
    </source>
</evidence>
<organism evidence="5 6">
    <name type="scientific">Butyricicoccus intestinisimiae</name>
    <dbReference type="NCBI Taxonomy" id="2841509"/>
    <lineage>
        <taxon>Bacteria</taxon>
        <taxon>Bacillati</taxon>
        <taxon>Bacillota</taxon>
        <taxon>Clostridia</taxon>
        <taxon>Eubacteriales</taxon>
        <taxon>Butyricicoccaceae</taxon>
        <taxon>Butyricicoccus</taxon>
    </lineage>
</organism>
<comment type="caution">
    <text evidence="5">The sequence shown here is derived from an EMBL/GenBank/DDBJ whole genome shotgun (WGS) entry which is preliminary data.</text>
</comment>
<evidence type="ECO:0000256" key="1">
    <source>
        <dbReference type="ARBA" id="ARBA00023015"/>
    </source>
</evidence>
<dbReference type="InterPro" id="IPR003313">
    <property type="entry name" value="AraC-bd"/>
</dbReference>
<dbReference type="Pfam" id="PF02311">
    <property type="entry name" value="AraC_binding"/>
    <property type="match status" value="1"/>
</dbReference>